<reference evidence="1 2" key="1">
    <citation type="submission" date="2020-08" db="EMBL/GenBank/DDBJ databases">
        <title>A Genomic Blueprint of the Chicken Gut Microbiome.</title>
        <authorList>
            <person name="Gilroy R."/>
            <person name="Ravi A."/>
            <person name="Getino M."/>
            <person name="Pursley I."/>
            <person name="Horton D.L."/>
            <person name="Alikhan N.-F."/>
            <person name="Baker D."/>
            <person name="Gharbi K."/>
            <person name="Hall N."/>
            <person name="Watson M."/>
            <person name="Adriaenssens E.M."/>
            <person name="Foster-Nyarko E."/>
            <person name="Jarju S."/>
            <person name="Secka A."/>
            <person name="Antonio M."/>
            <person name="Oren A."/>
            <person name="Chaudhuri R."/>
            <person name="La Ragione R.M."/>
            <person name="Hildebrand F."/>
            <person name="Pallen M.J."/>
        </authorList>
    </citation>
    <scope>NUCLEOTIDE SEQUENCE [LARGE SCALE GENOMIC DNA]</scope>
    <source>
        <strain evidence="1 2">Sa2CUA10</strain>
    </source>
</reference>
<gene>
    <name evidence="1" type="ORF">H9648_12435</name>
</gene>
<protein>
    <recommendedName>
        <fullName evidence="3">WGR domain-containing protein</fullName>
    </recommendedName>
</protein>
<accession>A0ABR8SN11</accession>
<comment type="caution">
    <text evidence="1">The sequence shown here is derived from an EMBL/GenBank/DDBJ whole genome shotgun (WGS) entry which is preliminary data.</text>
</comment>
<proteinExistence type="predicted"/>
<dbReference type="EMBL" id="JACSQM010000005">
    <property type="protein sequence ID" value="MBD7964862.1"/>
    <property type="molecule type" value="Genomic_DNA"/>
</dbReference>
<dbReference type="Proteomes" id="UP000603641">
    <property type="component" value="Unassembled WGS sequence"/>
</dbReference>
<dbReference type="RefSeq" id="WP_191754145.1">
    <property type="nucleotide sequence ID" value="NZ_JACSQM010000005.1"/>
</dbReference>
<evidence type="ECO:0008006" key="3">
    <source>
        <dbReference type="Google" id="ProtNLM"/>
    </source>
</evidence>
<evidence type="ECO:0000313" key="1">
    <source>
        <dbReference type="EMBL" id="MBD7964862.1"/>
    </source>
</evidence>
<keyword evidence="2" id="KW-1185">Reference proteome</keyword>
<organism evidence="1 2">
    <name type="scientific">Fictibacillus norfolkensis</name>
    <dbReference type="NCBI Taxonomy" id="2762233"/>
    <lineage>
        <taxon>Bacteria</taxon>
        <taxon>Bacillati</taxon>
        <taxon>Bacillota</taxon>
        <taxon>Bacilli</taxon>
        <taxon>Bacillales</taxon>
        <taxon>Fictibacillaceae</taxon>
        <taxon>Fictibacillus</taxon>
    </lineage>
</organism>
<name>A0ABR8SN11_9BACL</name>
<dbReference type="Gene3D" id="2.20.140.10">
    <property type="entry name" value="WGR domain"/>
    <property type="match status" value="1"/>
</dbReference>
<sequence length="187" mass="21540">MLKLIKTINEQYHYWEVWNEGKTIIEHWGIVGNTGESKEMKVSLFHRTNKVMGNLADEKVKQGYVFLDEDQLPEIIIQHSNEGLSMEEAFEKRNQVEELINECLGWTGNGFVDGGEMEVESFLTNVFCPVVDVEIACKTILKELKANHLIDGVTIAYCQPERSEEEQDEDYDNPYITLYPEGGKIEF</sequence>
<evidence type="ECO:0000313" key="2">
    <source>
        <dbReference type="Proteomes" id="UP000603641"/>
    </source>
</evidence>